<dbReference type="InterPro" id="IPR013320">
    <property type="entry name" value="ConA-like_dom_sf"/>
</dbReference>
<sequence>MRRIYVSRNMFQKVTGLIGLLAVFILAFVSFPWNTFAQTEEKKQEEKPQEKKLVFPVVSDVHIKNSGTDDTFRWKRAIEQFNTLAPKQDAFVIVGDFTDSGSNQQYDRFMQVYNQYANKDAVRMNSLGNHDYWNGLLAGDAQKRFLEKTGMESIYYHKVVKGYHFLVMSPEDGTTHGYYSDKQINWLKEEIAKAKADDPEKPIFVFLHQHIKETVYGSHEWGTKDSAKINEVLKDYPQAITFSSHSHYPLDDPRSIHQKDFTSVGTSSVSYMEVEGGKVQGNIPPGASDLSQGLLVEVDDKEVTINRRDFHTNSWTGEPWKVQLPAKKESFKHVENRDKEKPSFEQNAKLKVSNVTESSVTATFPQAVDNLLVHSYRLQARDKETGEIKNKLLAFSEFYRDPVPKELTFTLGGLDSGKTYLLEAVAIDSFENESEQPLQAEVTTKKEIIDPNVKVPKADVFDVNFLDGIFKDNSPFGSKGDVKGNVSIEYDKALKKHVMKLNGEANTFGYIPFSAAQKEKVANTFTLETVFSMNEIRGQAIMENTESGGIGFESTGTGYVELWAHIGGSYKRIGTQLEANKTYHLTGTYNGNELAIYVDGKKVNSQPVIGKVYHPNVPFAIGADPTSDGNGGVPLHGQVALAKLYSKALTSSEIVAAYNEFTNRTKLEELNALYEEIGKAKETLAGSYEFGEKPGQYSQAAFTELQTSYNGAKAVFENMVTTGEQAVGAYQSLKTAHQTFIQSKVVDQKPETPKEKLQKTIDAAKALLAKVQVGQEPGQYQESPVKALEEKIKVAESVVKDTKVKDQYVETMNRTLEYAMQLVEKSVNE</sequence>
<dbReference type="InterPro" id="IPR013783">
    <property type="entry name" value="Ig-like_fold"/>
</dbReference>
<dbReference type="InterPro" id="IPR029052">
    <property type="entry name" value="Metallo-depent_PP-like"/>
</dbReference>
<evidence type="ECO:0000313" key="2">
    <source>
        <dbReference type="EMBL" id="OUM49074.1"/>
    </source>
</evidence>
<dbReference type="Pfam" id="PF00149">
    <property type="entry name" value="Metallophos"/>
    <property type="match status" value="1"/>
</dbReference>
<dbReference type="Proteomes" id="UP000195321">
    <property type="component" value="Unassembled WGS sequence"/>
</dbReference>
<name>A0A1Y3MGX4_9BACI</name>
<dbReference type="Gene3D" id="2.60.40.10">
    <property type="entry name" value="Immunoglobulins"/>
    <property type="match status" value="1"/>
</dbReference>
<dbReference type="CDD" id="cd00063">
    <property type="entry name" value="FN3"/>
    <property type="match status" value="1"/>
</dbReference>
<dbReference type="SUPFAM" id="SSF56300">
    <property type="entry name" value="Metallo-dependent phosphatases"/>
    <property type="match status" value="1"/>
</dbReference>
<reference evidence="2 3" key="1">
    <citation type="submission" date="2017-02" db="EMBL/GenBank/DDBJ databases">
        <title>Bacillus pseudomycoides isolate FSL K6-0042.</title>
        <authorList>
            <person name="Kovac J."/>
        </authorList>
    </citation>
    <scope>NUCLEOTIDE SEQUENCE [LARGE SCALE GENOMIC DNA]</scope>
    <source>
        <strain evidence="2 3">FSL K6-0042</strain>
    </source>
</reference>
<proteinExistence type="predicted"/>
<dbReference type="SUPFAM" id="SSF49265">
    <property type="entry name" value="Fibronectin type III"/>
    <property type="match status" value="1"/>
</dbReference>
<dbReference type="RefSeq" id="WP_088093932.1">
    <property type="nucleotide sequence ID" value="NZ_JBEUTC010000130.1"/>
</dbReference>
<protein>
    <submittedName>
        <fullName evidence="2">Acid phosphatase</fullName>
    </submittedName>
</protein>
<dbReference type="PANTHER" id="PTHR43143:SF1">
    <property type="entry name" value="SERINE_THREONINE-PROTEIN PHOSPHATASE CPPED1"/>
    <property type="match status" value="1"/>
</dbReference>
<dbReference type="Pfam" id="PF13385">
    <property type="entry name" value="Laminin_G_3"/>
    <property type="match status" value="1"/>
</dbReference>
<dbReference type="InterPro" id="IPR051918">
    <property type="entry name" value="STPP_CPPED1"/>
</dbReference>
<dbReference type="SUPFAM" id="SSF49899">
    <property type="entry name" value="Concanavalin A-like lectins/glucanases"/>
    <property type="match status" value="1"/>
</dbReference>
<accession>A0A1Y3MGX4</accession>
<feature type="domain" description="Calcineurin-like phosphoesterase" evidence="1">
    <location>
        <begin position="57"/>
        <end position="249"/>
    </location>
</feature>
<dbReference type="Gene3D" id="3.60.21.10">
    <property type="match status" value="1"/>
</dbReference>
<comment type="caution">
    <text evidence="2">The sequence shown here is derived from an EMBL/GenBank/DDBJ whole genome shotgun (WGS) entry which is preliminary data.</text>
</comment>
<evidence type="ECO:0000313" key="3">
    <source>
        <dbReference type="Proteomes" id="UP000195321"/>
    </source>
</evidence>
<dbReference type="PANTHER" id="PTHR43143">
    <property type="entry name" value="METALLOPHOSPHOESTERASE, CALCINEURIN SUPERFAMILY"/>
    <property type="match status" value="1"/>
</dbReference>
<dbReference type="InterPro" id="IPR004843">
    <property type="entry name" value="Calcineurin-like_PHP"/>
</dbReference>
<dbReference type="Gene3D" id="2.60.120.200">
    <property type="match status" value="1"/>
</dbReference>
<gene>
    <name evidence="2" type="ORF">BW425_09720</name>
</gene>
<dbReference type="InterPro" id="IPR003961">
    <property type="entry name" value="FN3_dom"/>
</dbReference>
<dbReference type="Gene3D" id="1.20.1270.90">
    <property type="entry name" value="AF1782-like"/>
    <property type="match status" value="2"/>
</dbReference>
<dbReference type="GO" id="GO:0016787">
    <property type="term" value="F:hydrolase activity"/>
    <property type="evidence" value="ECO:0007669"/>
    <property type="project" value="InterPro"/>
</dbReference>
<dbReference type="EMBL" id="MWPX01000008">
    <property type="protein sequence ID" value="OUM49074.1"/>
    <property type="molecule type" value="Genomic_DNA"/>
</dbReference>
<dbReference type="InterPro" id="IPR036116">
    <property type="entry name" value="FN3_sf"/>
</dbReference>
<dbReference type="AlphaFoldDB" id="A0A1Y3MGX4"/>
<evidence type="ECO:0000259" key="1">
    <source>
        <dbReference type="Pfam" id="PF00149"/>
    </source>
</evidence>
<organism evidence="2 3">
    <name type="scientific">Bacillus pseudomycoides</name>
    <dbReference type="NCBI Taxonomy" id="64104"/>
    <lineage>
        <taxon>Bacteria</taxon>
        <taxon>Bacillati</taxon>
        <taxon>Bacillota</taxon>
        <taxon>Bacilli</taxon>
        <taxon>Bacillales</taxon>
        <taxon>Bacillaceae</taxon>
        <taxon>Bacillus</taxon>
        <taxon>Bacillus cereus group</taxon>
    </lineage>
</organism>